<gene>
    <name evidence="1" type="ORF">ACOLOM_LOCUS9137</name>
</gene>
<protein>
    <submittedName>
        <fullName evidence="1">15359_t:CDS:1</fullName>
    </submittedName>
</protein>
<keyword evidence="2" id="KW-1185">Reference proteome</keyword>
<dbReference type="Proteomes" id="UP000789525">
    <property type="component" value="Unassembled WGS sequence"/>
</dbReference>
<proteinExistence type="predicted"/>
<evidence type="ECO:0000313" key="2">
    <source>
        <dbReference type="Proteomes" id="UP000789525"/>
    </source>
</evidence>
<dbReference type="EMBL" id="CAJVPT010025678">
    <property type="protein sequence ID" value="CAG8676027.1"/>
    <property type="molecule type" value="Genomic_DNA"/>
</dbReference>
<evidence type="ECO:0000313" key="1">
    <source>
        <dbReference type="EMBL" id="CAG8676027.1"/>
    </source>
</evidence>
<feature type="non-terminal residue" evidence="1">
    <location>
        <position position="109"/>
    </location>
</feature>
<name>A0ACA9NUS3_9GLOM</name>
<accession>A0ACA9NUS3</accession>
<organism evidence="1 2">
    <name type="scientific">Acaulospora colombiana</name>
    <dbReference type="NCBI Taxonomy" id="27376"/>
    <lineage>
        <taxon>Eukaryota</taxon>
        <taxon>Fungi</taxon>
        <taxon>Fungi incertae sedis</taxon>
        <taxon>Mucoromycota</taxon>
        <taxon>Glomeromycotina</taxon>
        <taxon>Glomeromycetes</taxon>
        <taxon>Diversisporales</taxon>
        <taxon>Acaulosporaceae</taxon>
        <taxon>Acaulospora</taxon>
    </lineage>
</organism>
<comment type="caution">
    <text evidence="1">The sequence shown here is derived from an EMBL/GenBank/DDBJ whole genome shotgun (WGS) entry which is preliminary data.</text>
</comment>
<sequence>MTYVVTADVEIVRVIEGKNSKSTPSNSESRKSYLRTSGTHAQPTQVHGESYDHSKSNKSTKGLSFLKWANMIKDSRMREFELNELEEIIEGPSEETILDLEKGNRDSDI</sequence>
<reference evidence="1" key="1">
    <citation type="submission" date="2021-06" db="EMBL/GenBank/DDBJ databases">
        <authorList>
            <person name="Kallberg Y."/>
            <person name="Tangrot J."/>
            <person name="Rosling A."/>
        </authorList>
    </citation>
    <scope>NUCLEOTIDE SEQUENCE</scope>
    <source>
        <strain evidence="1">CL356</strain>
    </source>
</reference>